<organism evidence="1">
    <name type="scientific">marine sediment metagenome</name>
    <dbReference type="NCBI Taxonomy" id="412755"/>
    <lineage>
        <taxon>unclassified sequences</taxon>
        <taxon>metagenomes</taxon>
        <taxon>ecological metagenomes</taxon>
    </lineage>
</organism>
<dbReference type="AlphaFoldDB" id="A0A0F9RV05"/>
<dbReference type="EMBL" id="LAZR01000700">
    <property type="protein sequence ID" value="KKN60275.1"/>
    <property type="molecule type" value="Genomic_DNA"/>
</dbReference>
<evidence type="ECO:0000313" key="1">
    <source>
        <dbReference type="EMBL" id="KKN60275.1"/>
    </source>
</evidence>
<reference evidence="1" key="1">
    <citation type="journal article" date="2015" name="Nature">
        <title>Complex archaea that bridge the gap between prokaryotes and eukaryotes.</title>
        <authorList>
            <person name="Spang A."/>
            <person name="Saw J.H."/>
            <person name="Jorgensen S.L."/>
            <person name="Zaremba-Niedzwiedzka K."/>
            <person name="Martijn J."/>
            <person name="Lind A.E."/>
            <person name="van Eijk R."/>
            <person name="Schleper C."/>
            <person name="Guy L."/>
            <person name="Ettema T.J."/>
        </authorList>
    </citation>
    <scope>NUCLEOTIDE SEQUENCE</scope>
</reference>
<accession>A0A0F9RV05</accession>
<comment type="caution">
    <text evidence="1">The sequence shown here is derived from an EMBL/GenBank/DDBJ whole genome shotgun (WGS) entry which is preliminary data.</text>
</comment>
<name>A0A0F9RV05_9ZZZZ</name>
<proteinExistence type="predicted"/>
<protein>
    <submittedName>
        <fullName evidence="1">Uncharacterized protein</fullName>
    </submittedName>
</protein>
<sequence length="130" mass="14987">MPSGQRGKVKNPITIIKIGDQHYKPTSADLDNWRKVFEGELSEAEMSKKYPHMVSQPIEKKEFDIGMNANYNRVLIVSIGDEFTPTADNIEYWRDMFVMAVKDKDFKIFTSSKIEIRELKIGNSSKILVE</sequence>
<gene>
    <name evidence="1" type="ORF">LCGC14_0533240</name>
</gene>